<dbReference type="EMBL" id="CAJVQC010057234">
    <property type="protein sequence ID" value="CAG8797364.1"/>
    <property type="molecule type" value="Genomic_DNA"/>
</dbReference>
<proteinExistence type="predicted"/>
<feature type="non-terminal residue" evidence="1">
    <location>
        <position position="216"/>
    </location>
</feature>
<reference evidence="1" key="1">
    <citation type="submission" date="2021-06" db="EMBL/GenBank/DDBJ databases">
        <authorList>
            <person name="Kallberg Y."/>
            <person name="Tangrot J."/>
            <person name="Rosling A."/>
        </authorList>
    </citation>
    <scope>NUCLEOTIDE SEQUENCE</scope>
    <source>
        <strain evidence="1">MA461A</strain>
    </source>
</reference>
<comment type="caution">
    <text evidence="1">The sequence shown here is derived from an EMBL/GenBank/DDBJ whole genome shotgun (WGS) entry which is preliminary data.</text>
</comment>
<keyword evidence="2" id="KW-1185">Reference proteome</keyword>
<accession>A0ACA9RM50</accession>
<dbReference type="Proteomes" id="UP000789920">
    <property type="component" value="Unassembled WGS sequence"/>
</dbReference>
<name>A0ACA9RM50_9GLOM</name>
<protein>
    <submittedName>
        <fullName evidence="1">5673_t:CDS:1</fullName>
    </submittedName>
</protein>
<sequence length="216" mass="25250">MSLSPPSTGNFENREALINHVQTYALSYGYAYDKGGHYINRLNLTNETRQRATSTRLIDCPFELYGKKMKDSQWYLTIKNEKHNHEASQDISDHPSNDPDKLAILKTIYNARDKIRRDNLQGHIPIQALLDKLVEENFEHDYQCDQNDNLTHLFFNKEDNYVWGLNRVAHIFENIPKPKVIITDRELALMHAVHTVFPESQNILCVWHIEKNMLTS</sequence>
<organism evidence="1 2">
    <name type="scientific">Racocetra persica</name>
    <dbReference type="NCBI Taxonomy" id="160502"/>
    <lineage>
        <taxon>Eukaryota</taxon>
        <taxon>Fungi</taxon>
        <taxon>Fungi incertae sedis</taxon>
        <taxon>Mucoromycota</taxon>
        <taxon>Glomeromycotina</taxon>
        <taxon>Glomeromycetes</taxon>
        <taxon>Diversisporales</taxon>
        <taxon>Gigasporaceae</taxon>
        <taxon>Racocetra</taxon>
    </lineage>
</organism>
<evidence type="ECO:0000313" key="2">
    <source>
        <dbReference type="Proteomes" id="UP000789920"/>
    </source>
</evidence>
<gene>
    <name evidence="1" type="ORF">RPERSI_LOCUS20333</name>
</gene>
<evidence type="ECO:0000313" key="1">
    <source>
        <dbReference type="EMBL" id="CAG8797364.1"/>
    </source>
</evidence>